<comment type="caution">
    <text evidence="1">The sequence shown here is derived from an EMBL/GenBank/DDBJ whole genome shotgun (WGS) entry which is preliminary data.</text>
</comment>
<evidence type="ECO:0000313" key="2">
    <source>
        <dbReference type="Proteomes" id="UP001303046"/>
    </source>
</evidence>
<protein>
    <submittedName>
        <fullName evidence="1">Uncharacterized protein</fullName>
    </submittedName>
</protein>
<accession>A0ABR1E4G8</accession>
<gene>
    <name evidence="1" type="primary">Necator_chrV.g19612</name>
    <name evidence="1" type="ORF">RB195_014820</name>
</gene>
<name>A0ABR1E4G8_NECAM</name>
<keyword evidence="2" id="KW-1185">Reference proteome</keyword>
<dbReference type="EMBL" id="JAVFWL010000005">
    <property type="protein sequence ID" value="KAK6756626.1"/>
    <property type="molecule type" value="Genomic_DNA"/>
</dbReference>
<dbReference type="Proteomes" id="UP001303046">
    <property type="component" value="Unassembled WGS sequence"/>
</dbReference>
<sequence length="124" mass="13262">MLILLTISKSSLLPDTSLRSDYTGADITHLSRVYSYFSTKLSAFDNPESCHGFAYEGFGHNDSSEDFGSARSTKSNGPDAKFLEDVCGDTSTSLSTDRAVAAELLTDCATSALVIAVAHPKRTD</sequence>
<organism evidence="1 2">
    <name type="scientific">Necator americanus</name>
    <name type="common">Human hookworm</name>
    <dbReference type="NCBI Taxonomy" id="51031"/>
    <lineage>
        <taxon>Eukaryota</taxon>
        <taxon>Metazoa</taxon>
        <taxon>Ecdysozoa</taxon>
        <taxon>Nematoda</taxon>
        <taxon>Chromadorea</taxon>
        <taxon>Rhabditida</taxon>
        <taxon>Rhabditina</taxon>
        <taxon>Rhabditomorpha</taxon>
        <taxon>Strongyloidea</taxon>
        <taxon>Ancylostomatidae</taxon>
        <taxon>Bunostominae</taxon>
        <taxon>Necator</taxon>
    </lineage>
</organism>
<proteinExistence type="predicted"/>
<evidence type="ECO:0000313" key="1">
    <source>
        <dbReference type="EMBL" id="KAK6756626.1"/>
    </source>
</evidence>
<reference evidence="1 2" key="1">
    <citation type="submission" date="2023-08" db="EMBL/GenBank/DDBJ databases">
        <title>A Necator americanus chromosomal reference genome.</title>
        <authorList>
            <person name="Ilik V."/>
            <person name="Petrzelkova K.J."/>
            <person name="Pardy F."/>
            <person name="Fuh T."/>
            <person name="Niatou-Singa F.S."/>
            <person name="Gouil Q."/>
            <person name="Baker L."/>
            <person name="Ritchie M.E."/>
            <person name="Jex A.R."/>
            <person name="Gazzola D."/>
            <person name="Li H."/>
            <person name="Toshio Fujiwara R."/>
            <person name="Zhan B."/>
            <person name="Aroian R.V."/>
            <person name="Pafco B."/>
            <person name="Schwarz E.M."/>
        </authorList>
    </citation>
    <scope>NUCLEOTIDE SEQUENCE [LARGE SCALE GENOMIC DNA]</scope>
    <source>
        <strain evidence="1 2">Aroian</strain>
        <tissue evidence="1">Whole animal</tissue>
    </source>
</reference>